<sequence>MNTIVDRIEPWMLVALVLGVLALIAVMRATAKTVRKTQQVSRTGGNVLRTLLGTAVIGGVQWLILTNATDWRVIAVVLAVPAFVTSARVVRTLTVTTTEHAHAKGGKR</sequence>
<evidence type="ECO:0000256" key="1">
    <source>
        <dbReference type="SAM" id="Phobius"/>
    </source>
</evidence>
<name>A0A1G9UT93_9PSEU</name>
<feature type="transmembrane region" description="Helical" evidence="1">
    <location>
        <begin position="12"/>
        <end position="31"/>
    </location>
</feature>
<gene>
    <name evidence="2" type="ORF">SAMN04488074_12483</name>
</gene>
<feature type="transmembrane region" description="Helical" evidence="1">
    <location>
        <begin position="71"/>
        <end position="90"/>
    </location>
</feature>
<protein>
    <submittedName>
        <fullName evidence="2">Uncharacterized protein</fullName>
    </submittedName>
</protein>
<organism evidence="2 3">
    <name type="scientific">Lentzea albidocapillata subsp. violacea</name>
    <dbReference type="NCBI Taxonomy" id="128104"/>
    <lineage>
        <taxon>Bacteria</taxon>
        <taxon>Bacillati</taxon>
        <taxon>Actinomycetota</taxon>
        <taxon>Actinomycetes</taxon>
        <taxon>Pseudonocardiales</taxon>
        <taxon>Pseudonocardiaceae</taxon>
        <taxon>Lentzea</taxon>
    </lineage>
</organism>
<keyword evidence="1" id="KW-1133">Transmembrane helix</keyword>
<feature type="transmembrane region" description="Helical" evidence="1">
    <location>
        <begin position="43"/>
        <end position="65"/>
    </location>
</feature>
<dbReference type="RefSeq" id="WP_090013258.1">
    <property type="nucleotide sequence ID" value="NZ_FNET01000024.1"/>
</dbReference>
<keyword evidence="1" id="KW-0472">Membrane</keyword>
<dbReference type="AlphaFoldDB" id="A0A1G9UT93"/>
<dbReference type="EMBL" id="FNET01000024">
    <property type="protein sequence ID" value="SDM63151.1"/>
    <property type="molecule type" value="Genomic_DNA"/>
</dbReference>
<evidence type="ECO:0000313" key="3">
    <source>
        <dbReference type="Proteomes" id="UP000199682"/>
    </source>
</evidence>
<proteinExistence type="predicted"/>
<keyword evidence="1" id="KW-0812">Transmembrane</keyword>
<dbReference type="Proteomes" id="UP000199682">
    <property type="component" value="Unassembled WGS sequence"/>
</dbReference>
<reference evidence="3" key="1">
    <citation type="submission" date="2016-10" db="EMBL/GenBank/DDBJ databases">
        <authorList>
            <person name="Varghese N."/>
            <person name="Submissions S."/>
        </authorList>
    </citation>
    <scope>NUCLEOTIDE SEQUENCE [LARGE SCALE GENOMIC DNA]</scope>
    <source>
        <strain evidence="3">DSM 44796</strain>
    </source>
</reference>
<accession>A0A1G9UT93</accession>
<evidence type="ECO:0000313" key="2">
    <source>
        <dbReference type="EMBL" id="SDM63151.1"/>
    </source>
</evidence>